<keyword evidence="3" id="KW-1185">Reference proteome</keyword>
<dbReference type="Pfam" id="PF20100">
    <property type="entry name" value="DUF6490"/>
    <property type="match status" value="1"/>
</dbReference>
<keyword evidence="1" id="KW-0472">Membrane</keyword>
<reference evidence="2" key="1">
    <citation type="submission" date="2020-02" db="EMBL/GenBank/DDBJ databases">
        <authorList>
            <person name="Scholz U."/>
            <person name="Mascher M."/>
            <person name="Fiebig A."/>
        </authorList>
    </citation>
    <scope>NUCLEOTIDE SEQUENCE</scope>
</reference>
<organism evidence="2 3">
    <name type="scientific">Spirodela intermedia</name>
    <name type="common">Intermediate duckweed</name>
    <dbReference type="NCBI Taxonomy" id="51605"/>
    <lineage>
        <taxon>Eukaryota</taxon>
        <taxon>Viridiplantae</taxon>
        <taxon>Streptophyta</taxon>
        <taxon>Embryophyta</taxon>
        <taxon>Tracheophyta</taxon>
        <taxon>Spermatophyta</taxon>
        <taxon>Magnoliopsida</taxon>
        <taxon>Liliopsida</taxon>
        <taxon>Araceae</taxon>
        <taxon>Lemnoideae</taxon>
        <taxon>Spirodela</taxon>
    </lineage>
</organism>
<dbReference type="AlphaFoldDB" id="A0A7I8LJQ6"/>
<evidence type="ECO:0000256" key="1">
    <source>
        <dbReference type="SAM" id="Phobius"/>
    </source>
</evidence>
<keyword evidence="1" id="KW-0812">Transmembrane</keyword>
<evidence type="ECO:0000313" key="2">
    <source>
        <dbReference type="EMBL" id="CAA7410000.1"/>
    </source>
</evidence>
<dbReference type="Proteomes" id="UP000663760">
    <property type="component" value="Chromosome 17"/>
</dbReference>
<protein>
    <submittedName>
        <fullName evidence="2">Uncharacterized protein</fullName>
    </submittedName>
</protein>
<dbReference type="PANTHER" id="PTHR46610:SF20">
    <property type="entry name" value="OS05G0181300 PROTEIN"/>
    <property type="match status" value="1"/>
</dbReference>
<feature type="transmembrane region" description="Helical" evidence="1">
    <location>
        <begin position="33"/>
        <end position="53"/>
    </location>
</feature>
<dbReference type="PANTHER" id="PTHR46610">
    <property type="entry name" value="OS05G0181300 PROTEIN"/>
    <property type="match status" value="1"/>
</dbReference>
<proteinExistence type="predicted"/>
<sequence length="171" mass="18726">MACVAGIYCAKADPKSLLRLSSQPPPAEEQHSFPWIPAAAVLFLTFSCGQAIYRAWADSYTISFIVTAYSTLLALFWCLRRLDRLPRGGDASVVTEEKWLKFAVWLLSLVLNGMFSFRVGEMLPPALAAVVWTVAGATTLVGIIYVVVIYREPLADPVCIFPPPSKAETVA</sequence>
<dbReference type="InterPro" id="IPR045501">
    <property type="entry name" value="DUF6490"/>
</dbReference>
<feature type="transmembrane region" description="Helical" evidence="1">
    <location>
        <begin position="99"/>
        <end position="117"/>
    </location>
</feature>
<accession>A0A7I8LJQ6</accession>
<gene>
    <name evidence="2" type="ORF">SI8410_17020678</name>
</gene>
<dbReference type="OrthoDB" id="679482at2759"/>
<dbReference type="EMBL" id="LR746280">
    <property type="protein sequence ID" value="CAA7410000.1"/>
    <property type="molecule type" value="Genomic_DNA"/>
</dbReference>
<keyword evidence="1" id="KW-1133">Transmembrane helix</keyword>
<evidence type="ECO:0000313" key="3">
    <source>
        <dbReference type="Proteomes" id="UP000663760"/>
    </source>
</evidence>
<feature type="transmembrane region" description="Helical" evidence="1">
    <location>
        <begin position="129"/>
        <end position="150"/>
    </location>
</feature>
<name>A0A7I8LJQ6_SPIIN</name>
<feature type="transmembrane region" description="Helical" evidence="1">
    <location>
        <begin position="59"/>
        <end position="79"/>
    </location>
</feature>